<name>A0A6G1P8J4_CHAAH</name>
<keyword evidence="2" id="KW-1185">Reference proteome</keyword>
<dbReference type="EMBL" id="CM015713">
    <property type="protein sequence ID" value="KAF3686575.1"/>
    <property type="molecule type" value="Genomic_DNA"/>
</dbReference>
<reference evidence="1 2" key="1">
    <citation type="submission" date="2019-02" db="EMBL/GenBank/DDBJ databases">
        <title>Opniocepnalus argus genome.</title>
        <authorList>
            <person name="Zhou C."/>
            <person name="Xiao S."/>
        </authorList>
    </citation>
    <scope>NUCLEOTIDE SEQUENCE [LARGE SCALE GENOMIC DNA]</scope>
    <source>
        <strain evidence="1">OARG1902GOOAL</strain>
        <tissue evidence="1">Muscle</tissue>
    </source>
</reference>
<proteinExistence type="predicted"/>
<gene>
    <name evidence="1" type="ORF">EXN66_Car002247</name>
</gene>
<dbReference type="Proteomes" id="UP000503349">
    <property type="component" value="Chromosome 2"/>
</dbReference>
<protein>
    <submittedName>
        <fullName evidence="1">Uncharacterized protein</fullName>
    </submittedName>
</protein>
<evidence type="ECO:0000313" key="2">
    <source>
        <dbReference type="Proteomes" id="UP000503349"/>
    </source>
</evidence>
<sequence>MHILVDQGFISSHKLHRYNKLSAETVRQFYDHQGNHSTFHMAGFFLERK</sequence>
<reference evidence="2" key="2">
    <citation type="submission" date="2019-02" db="EMBL/GenBank/DDBJ databases">
        <title>Opniocepnalus argus Var Kimnra genome.</title>
        <authorList>
            <person name="Zhou C."/>
            <person name="Xiao S."/>
        </authorList>
    </citation>
    <scope>NUCLEOTIDE SEQUENCE [LARGE SCALE GENOMIC DNA]</scope>
</reference>
<dbReference type="AlphaFoldDB" id="A0A6G1P8J4"/>
<accession>A0A6G1P8J4</accession>
<organism evidence="1 2">
    <name type="scientific">Channa argus</name>
    <name type="common">Northern snakehead</name>
    <name type="synonym">Ophicephalus argus</name>
    <dbReference type="NCBI Taxonomy" id="215402"/>
    <lineage>
        <taxon>Eukaryota</taxon>
        <taxon>Metazoa</taxon>
        <taxon>Chordata</taxon>
        <taxon>Craniata</taxon>
        <taxon>Vertebrata</taxon>
        <taxon>Euteleostomi</taxon>
        <taxon>Actinopterygii</taxon>
        <taxon>Neopterygii</taxon>
        <taxon>Teleostei</taxon>
        <taxon>Neoteleostei</taxon>
        <taxon>Acanthomorphata</taxon>
        <taxon>Anabantaria</taxon>
        <taxon>Anabantiformes</taxon>
        <taxon>Channoidei</taxon>
        <taxon>Channidae</taxon>
        <taxon>Channa</taxon>
    </lineage>
</organism>
<evidence type="ECO:0000313" key="1">
    <source>
        <dbReference type="EMBL" id="KAF3686575.1"/>
    </source>
</evidence>